<sequence length="371" mass="42115">MQEQIPPPFPSQGGLDLTKTSDPFSDHSSHTTSNPSAQGRVYRFKFHGDAMEYFGIWIVNILLTIVTLSLYAPWAKVRRLRYFYGNTEFFRRRFDFTGVPKKILIGRLIALGIYGAISAISQYSMTATLIGFIVLYLAVPWLIRATIRFTARNSKYANSRFYFAGTTKQAYGVFLKCVAIYIFTLGLFFPVLIWLYKSYCINNLYAGQLKFKLQADWSAYMGAVYIPVFMFMGLLMVVGIISSVFGALSNPQAFLAVFGVVYVIAGLFIFPLMSARVFMTTWNNTIIGNSKFETDCNQWRYAWIVGTNWIAKIFSLGLMSAWAAIRLYRYQIDSLSLVLLDDPDQMMNLAQADHSALAEEISDIFDIDVSL</sequence>
<reference evidence="3 4" key="2">
    <citation type="submission" date="2018-08" db="EMBL/GenBank/DDBJ databases">
        <title>The draft genome of Acinetobacter sichuanensis strain WCHAc060041.</title>
        <authorList>
            <person name="Qin J."/>
            <person name="Feng Y."/>
            <person name="Zong Z."/>
        </authorList>
    </citation>
    <scope>NUCLEOTIDE SEQUENCE [LARGE SCALE GENOMIC DNA]</scope>
    <source>
        <strain evidence="3 4">WCHAc060041</strain>
    </source>
</reference>
<feature type="transmembrane region" description="Helical" evidence="1">
    <location>
        <begin position="309"/>
        <end position="328"/>
    </location>
</feature>
<evidence type="ECO:0000313" key="2">
    <source>
        <dbReference type="EMBL" id="MFC2995762.1"/>
    </source>
</evidence>
<feature type="transmembrane region" description="Helical" evidence="1">
    <location>
        <begin position="103"/>
        <end position="123"/>
    </location>
</feature>
<keyword evidence="1" id="KW-0472">Membrane</keyword>
<dbReference type="RefSeq" id="WP_107009405.1">
    <property type="nucleotide sequence ID" value="NZ_JBHRSF010000036.1"/>
</dbReference>
<organism evidence="3 4">
    <name type="scientific">Acinetobacter sichuanensis</name>
    <dbReference type="NCBI Taxonomy" id="2136183"/>
    <lineage>
        <taxon>Bacteria</taxon>
        <taxon>Pseudomonadati</taxon>
        <taxon>Pseudomonadota</taxon>
        <taxon>Gammaproteobacteria</taxon>
        <taxon>Moraxellales</taxon>
        <taxon>Moraxellaceae</taxon>
        <taxon>Acinetobacter</taxon>
    </lineage>
</organism>
<reference evidence="2" key="4">
    <citation type="submission" date="2024-09" db="EMBL/GenBank/DDBJ databases">
        <authorList>
            <person name="Sun Q."/>
            <person name="Mori K."/>
        </authorList>
    </citation>
    <scope>NUCLEOTIDE SEQUENCE</scope>
    <source>
        <strain evidence="2">KCTC 62575</strain>
    </source>
</reference>
<comment type="caution">
    <text evidence="3">The sequence shown here is derived from an EMBL/GenBank/DDBJ whole genome shotgun (WGS) entry which is preliminary data.</text>
</comment>
<dbReference type="InterPro" id="IPR010295">
    <property type="entry name" value="DUF898"/>
</dbReference>
<name>A0A371YLW6_9GAMM</name>
<protein>
    <submittedName>
        <fullName evidence="3">DUF898 domain-containing protein</fullName>
    </submittedName>
    <submittedName>
        <fullName evidence="2">YjgN family protein</fullName>
    </submittedName>
</protein>
<dbReference type="EMBL" id="JBHRSF010000036">
    <property type="protein sequence ID" value="MFC2995762.1"/>
    <property type="molecule type" value="Genomic_DNA"/>
</dbReference>
<reference evidence="5" key="3">
    <citation type="journal article" date="2019" name="Int. J. Syst. Evol. Microbiol.">
        <title>The Global Catalogue of Microorganisms (GCM) 10K type strain sequencing project: providing services to taxonomists for standard genome sequencing and annotation.</title>
        <authorList>
            <consortium name="The Broad Institute Genomics Platform"/>
            <consortium name="The Broad Institute Genome Sequencing Center for Infectious Disease"/>
            <person name="Wu L."/>
            <person name="Ma J."/>
        </authorList>
    </citation>
    <scope>NUCLEOTIDE SEQUENCE [LARGE SCALE GENOMIC DNA]</scope>
    <source>
        <strain evidence="5">KCTC 62575</strain>
    </source>
</reference>
<feature type="transmembrane region" description="Helical" evidence="1">
    <location>
        <begin position="129"/>
        <end position="149"/>
    </location>
</feature>
<dbReference type="Proteomes" id="UP001595455">
    <property type="component" value="Unassembled WGS sequence"/>
</dbReference>
<keyword evidence="1" id="KW-0812">Transmembrane</keyword>
<accession>A0A371YLW6</accession>
<dbReference type="Pfam" id="PF05987">
    <property type="entry name" value="DUF898"/>
    <property type="match status" value="1"/>
</dbReference>
<feature type="transmembrane region" description="Helical" evidence="1">
    <location>
        <begin position="170"/>
        <end position="197"/>
    </location>
</feature>
<keyword evidence="1" id="KW-1133">Transmembrane helix</keyword>
<reference evidence="2" key="1">
    <citation type="journal article" date="2014" name="Int. J. Syst. Evol. Microbiol.">
        <title>Complete genome of a new Firmicutes species belonging to the dominant human colonic microbiota ('Ruminococcus bicirculans') reveals two chromosomes and a selective capacity to utilize plant glucans.</title>
        <authorList>
            <consortium name="NISC Comparative Sequencing Program"/>
            <person name="Wegmann U."/>
            <person name="Louis P."/>
            <person name="Goesmann A."/>
            <person name="Henrissat B."/>
            <person name="Duncan S.H."/>
            <person name="Flint H.J."/>
        </authorList>
    </citation>
    <scope>NUCLEOTIDE SEQUENCE</scope>
    <source>
        <strain evidence="2">KCTC 62575</strain>
    </source>
</reference>
<gene>
    <name evidence="2" type="ORF">ACFODO_10855</name>
    <name evidence="3" type="ORF">C9E89_016340</name>
</gene>
<feature type="transmembrane region" description="Helical" evidence="1">
    <location>
        <begin position="253"/>
        <end position="273"/>
    </location>
</feature>
<evidence type="ECO:0000313" key="4">
    <source>
        <dbReference type="Proteomes" id="UP000240957"/>
    </source>
</evidence>
<proteinExistence type="predicted"/>
<dbReference type="OrthoDB" id="9765721at2"/>
<evidence type="ECO:0000256" key="1">
    <source>
        <dbReference type="SAM" id="Phobius"/>
    </source>
</evidence>
<feature type="transmembrane region" description="Helical" evidence="1">
    <location>
        <begin position="217"/>
        <end position="241"/>
    </location>
</feature>
<dbReference type="EMBL" id="PYIX02000033">
    <property type="protein sequence ID" value="RFC82478.1"/>
    <property type="molecule type" value="Genomic_DNA"/>
</dbReference>
<evidence type="ECO:0000313" key="3">
    <source>
        <dbReference type="EMBL" id="RFC82478.1"/>
    </source>
</evidence>
<keyword evidence="5" id="KW-1185">Reference proteome</keyword>
<dbReference type="AlphaFoldDB" id="A0A371YLW6"/>
<evidence type="ECO:0000313" key="5">
    <source>
        <dbReference type="Proteomes" id="UP001595455"/>
    </source>
</evidence>
<dbReference type="Proteomes" id="UP000240957">
    <property type="component" value="Unassembled WGS sequence"/>
</dbReference>
<feature type="transmembrane region" description="Helical" evidence="1">
    <location>
        <begin position="54"/>
        <end position="74"/>
    </location>
</feature>